<dbReference type="InterPro" id="IPR006630">
    <property type="entry name" value="La_HTH"/>
</dbReference>
<dbReference type="SMART" id="SM00684">
    <property type="entry name" value="DM15"/>
    <property type="match status" value="2"/>
</dbReference>
<feature type="region of interest" description="Disordered" evidence="3">
    <location>
        <begin position="639"/>
        <end position="678"/>
    </location>
</feature>
<dbReference type="InterPro" id="IPR036390">
    <property type="entry name" value="WH_DNA-bd_sf"/>
</dbReference>
<evidence type="ECO:0000313" key="6">
    <source>
        <dbReference type="Proteomes" id="UP000326924"/>
    </source>
</evidence>
<dbReference type="GO" id="GO:0005829">
    <property type="term" value="C:cytosol"/>
    <property type="evidence" value="ECO:0007669"/>
    <property type="project" value="TreeGrafter"/>
</dbReference>
<feature type="compositionally biased region" description="Basic and acidic residues" evidence="3">
    <location>
        <begin position="382"/>
        <end position="391"/>
    </location>
</feature>
<feature type="compositionally biased region" description="Basic and acidic residues" evidence="3">
    <location>
        <begin position="639"/>
        <end position="651"/>
    </location>
</feature>
<accession>A0A5J5EBY5</accession>
<protein>
    <recommendedName>
        <fullName evidence="4">HTH La-type RNA-binding domain-containing protein</fullName>
    </recommendedName>
</protein>
<proteinExistence type="predicted"/>
<dbReference type="GO" id="GO:0010494">
    <property type="term" value="C:cytoplasmic stress granule"/>
    <property type="evidence" value="ECO:0007669"/>
    <property type="project" value="TreeGrafter"/>
</dbReference>
<feature type="compositionally biased region" description="Low complexity" evidence="3">
    <location>
        <begin position="367"/>
        <end position="379"/>
    </location>
</feature>
<keyword evidence="6" id="KW-1185">Reference proteome</keyword>
<dbReference type="Proteomes" id="UP000326924">
    <property type="component" value="Unassembled WGS sequence"/>
</dbReference>
<feature type="compositionally biased region" description="Basic and acidic residues" evidence="3">
    <location>
        <begin position="439"/>
        <end position="448"/>
    </location>
</feature>
<feature type="compositionally biased region" description="Polar residues" evidence="3">
    <location>
        <begin position="203"/>
        <end position="212"/>
    </location>
</feature>
<sequence>MTTQPLSASETATSYAAALASGSSKSSTTKIDPPASTMPSINGASEPVTGSSTPRPAPGVSRQKAAGGSSSAPEVSRQPTPANGSVNGSKYDDEGAAHEEKSNGWEGNSQASSHPDSKSSGADTARSSDYVLPPVNVWKKRQEEAAKKSASPVAPSSVSPGPAGAPKALSPEKNFKKSVDEKAEPRDHRKNSDDVPVKRNSRRAQTNENEASVSLPPPVTDTMSWPTPDLAQGEFKKEKEDKERERLAPPPGRGGSKNWVPVAIETPYVPPIQTKSGRGGRGGRGGREGGRGGSSGDRAERVAGPGPGVSGAQEGERGRQYSTSRGGYQGKAKRSSSAGGTAQRRESKAGMVNGAGERRKEGEAWNSESSVSGTASSATQTERSRPARVGDDESAYAGAQRRQYSDGQEKPTGHGYSSRADKQWYGGRTESDSAGTYTPRERGSERGRGGFRGRGNFHSQFSNGHHNPAFQGHPGSAAPPFAGQAPNGHQYPHAHPRGGSYRGRGHSTYGTHPYRMNPAMQPPPAQYAYAGAPYEYAMMPQIDFAALIHQINYYFSVDNLCKDMYLRKHMDNDGYVRLSFLMGFHRVQLHTKDINVLRDACLSSHEIQLTYGVDDMYVRKKDGWENWVLQEAARDESAKRGMSDWHFDPRQRQHNGATMTPPGEMSGSAEPFFPGAPTMAPQFYPQAINTSYGYPAQPTTLSAAVPEFSPSSHFPQHGLDAPFNPSVPRHATDEVPDTHFDSVMVVSQPQRPSTRDGAPVSFEPSPSGQPNGAPIVNGDGPHDESGKAPQVNGNVADQKHRSYTEVRAQAIKYRESGGQGKNNDLITLYRFWSHCLVKTFNTNIYREFKQLALQDADMSVRYGVEQIFKMYEMSFKDRSTIGYDVIRDFVDLVKTEARHGEQFGLEKLKSILANPGLKEDYKSAIDSLLDDQLRGYLHNASKKAPSPEAYKASAMAA</sequence>
<feature type="domain" description="HTH La-type RNA-binding" evidence="4">
    <location>
        <begin position="537"/>
        <end position="630"/>
    </location>
</feature>
<dbReference type="GO" id="GO:0000339">
    <property type="term" value="F:RNA cap binding"/>
    <property type="evidence" value="ECO:0007669"/>
    <property type="project" value="InterPro"/>
</dbReference>
<dbReference type="CDD" id="cd07323">
    <property type="entry name" value="LAM"/>
    <property type="match status" value="1"/>
</dbReference>
<evidence type="ECO:0000259" key="4">
    <source>
        <dbReference type="PROSITE" id="PS50961"/>
    </source>
</evidence>
<feature type="compositionally biased region" description="Basic and acidic residues" evidence="3">
    <location>
        <begin position="90"/>
        <end position="103"/>
    </location>
</feature>
<feature type="compositionally biased region" description="Basic and acidic residues" evidence="3">
    <location>
        <begin position="403"/>
        <end position="412"/>
    </location>
</feature>
<dbReference type="SMART" id="SM00715">
    <property type="entry name" value="LA"/>
    <property type="match status" value="1"/>
</dbReference>
<dbReference type="SUPFAM" id="SSF46785">
    <property type="entry name" value="Winged helix' DNA-binding domain"/>
    <property type="match status" value="1"/>
</dbReference>
<feature type="compositionally biased region" description="Low complexity" evidence="3">
    <location>
        <begin position="7"/>
        <end position="29"/>
    </location>
</feature>
<name>A0A5J5EBY5_9PEZI</name>
<feature type="compositionally biased region" description="Basic and acidic residues" evidence="3">
    <location>
        <begin position="730"/>
        <end position="740"/>
    </location>
</feature>
<dbReference type="Gene3D" id="1.10.10.10">
    <property type="entry name" value="Winged helix-like DNA-binding domain superfamily/Winged helix DNA-binding domain"/>
    <property type="match status" value="1"/>
</dbReference>
<dbReference type="InterPro" id="IPR006607">
    <property type="entry name" value="DM15"/>
</dbReference>
<organism evidence="5 6">
    <name type="scientific">Sphaerosporella brunnea</name>
    <dbReference type="NCBI Taxonomy" id="1250544"/>
    <lineage>
        <taxon>Eukaryota</taxon>
        <taxon>Fungi</taxon>
        <taxon>Dikarya</taxon>
        <taxon>Ascomycota</taxon>
        <taxon>Pezizomycotina</taxon>
        <taxon>Pezizomycetes</taxon>
        <taxon>Pezizales</taxon>
        <taxon>Pyronemataceae</taxon>
        <taxon>Sphaerosporella</taxon>
    </lineage>
</organism>
<keyword evidence="1 2" id="KW-0694">RNA-binding</keyword>
<evidence type="ECO:0000256" key="1">
    <source>
        <dbReference type="ARBA" id="ARBA00022884"/>
    </source>
</evidence>
<reference evidence="5 6" key="1">
    <citation type="submission" date="2019-09" db="EMBL/GenBank/DDBJ databases">
        <title>Draft genome of the ectomycorrhizal ascomycete Sphaerosporella brunnea.</title>
        <authorList>
            <consortium name="DOE Joint Genome Institute"/>
            <person name="Benucci G.M."/>
            <person name="Marozzi G."/>
            <person name="Antonielli L."/>
            <person name="Sanchez S."/>
            <person name="Marco P."/>
            <person name="Wang X."/>
            <person name="Falini L.B."/>
            <person name="Barry K."/>
            <person name="Haridas S."/>
            <person name="Lipzen A."/>
            <person name="Labutti K."/>
            <person name="Grigoriev I.V."/>
            <person name="Murat C."/>
            <person name="Martin F."/>
            <person name="Albertini E."/>
            <person name="Donnini D."/>
            <person name="Bonito G."/>
        </authorList>
    </citation>
    <scope>NUCLEOTIDE SEQUENCE [LARGE SCALE GENOMIC DNA]</scope>
    <source>
        <strain evidence="5 6">Sb_GMNB300</strain>
    </source>
</reference>
<dbReference type="OrthoDB" id="340227at2759"/>
<evidence type="ECO:0000256" key="2">
    <source>
        <dbReference type="PROSITE-ProRule" id="PRU00332"/>
    </source>
</evidence>
<feature type="region of interest" description="Disordered" evidence="3">
    <location>
        <begin position="711"/>
        <end position="801"/>
    </location>
</feature>
<dbReference type="GO" id="GO:0048255">
    <property type="term" value="P:mRNA stabilization"/>
    <property type="evidence" value="ECO:0007669"/>
    <property type="project" value="InterPro"/>
</dbReference>
<gene>
    <name evidence="5" type="ORF">FN846DRAFT_635728</name>
</gene>
<evidence type="ECO:0000256" key="3">
    <source>
        <dbReference type="SAM" id="MobiDB-lite"/>
    </source>
</evidence>
<feature type="region of interest" description="Disordered" evidence="3">
    <location>
        <begin position="1"/>
        <end position="512"/>
    </location>
</feature>
<feature type="compositionally biased region" description="Polar residues" evidence="3">
    <location>
        <begin position="68"/>
        <end position="88"/>
    </location>
</feature>
<dbReference type="AlphaFoldDB" id="A0A5J5EBY5"/>
<dbReference type="GO" id="GO:0045727">
    <property type="term" value="P:positive regulation of translation"/>
    <property type="evidence" value="ECO:0007669"/>
    <property type="project" value="TreeGrafter"/>
</dbReference>
<comment type="caution">
    <text evidence="5">The sequence shown here is derived from an EMBL/GenBank/DDBJ whole genome shotgun (WGS) entry which is preliminary data.</text>
</comment>
<feature type="compositionally biased region" description="Basic and acidic residues" evidence="3">
    <location>
        <begin position="234"/>
        <end position="247"/>
    </location>
</feature>
<feature type="compositionally biased region" description="Low complexity" evidence="3">
    <location>
        <begin position="148"/>
        <end position="168"/>
    </location>
</feature>
<dbReference type="EMBL" id="VXIS01000613">
    <property type="protein sequence ID" value="KAA8892731.1"/>
    <property type="molecule type" value="Genomic_DNA"/>
</dbReference>
<dbReference type="Pfam" id="PF05383">
    <property type="entry name" value="La"/>
    <property type="match status" value="1"/>
</dbReference>
<dbReference type="InParanoid" id="A0A5J5EBY5"/>
<evidence type="ECO:0000313" key="5">
    <source>
        <dbReference type="EMBL" id="KAA8892731.1"/>
    </source>
</evidence>
<feature type="compositionally biased region" description="Basic and acidic residues" evidence="3">
    <location>
        <begin position="173"/>
        <end position="197"/>
    </location>
</feature>
<dbReference type="InterPro" id="IPR036388">
    <property type="entry name" value="WH-like_DNA-bd_sf"/>
</dbReference>
<feature type="compositionally biased region" description="Polar residues" evidence="3">
    <location>
        <begin position="37"/>
        <end position="54"/>
    </location>
</feature>
<dbReference type="PROSITE" id="PS50961">
    <property type="entry name" value="HTH_LA"/>
    <property type="match status" value="1"/>
</dbReference>
<dbReference type="PANTHER" id="PTHR22792">
    <property type="entry name" value="LUPUS LA PROTEIN-RELATED"/>
    <property type="match status" value="1"/>
</dbReference>
<dbReference type="Pfam" id="PF21071">
    <property type="entry name" value="LARP1_HEAT"/>
    <property type="match status" value="1"/>
</dbReference>
<dbReference type="PANTHER" id="PTHR22792:SF132">
    <property type="entry name" value="LA-RELATED PROTEIN 1"/>
    <property type="match status" value="1"/>
</dbReference>
<dbReference type="InterPro" id="IPR045180">
    <property type="entry name" value="La_dom_prot"/>
</dbReference>
<feature type="compositionally biased region" description="Polar residues" evidence="3">
    <location>
        <begin position="105"/>
        <end position="127"/>
    </location>
</feature>